<dbReference type="InterPro" id="IPR005162">
    <property type="entry name" value="Retrotrans_gag_dom"/>
</dbReference>
<dbReference type="PROSITE" id="PS50158">
    <property type="entry name" value="ZF_CCHC"/>
    <property type="match status" value="1"/>
</dbReference>
<feature type="region of interest" description="Disordered" evidence="2">
    <location>
        <begin position="1"/>
        <end position="27"/>
    </location>
</feature>
<keyword evidence="1" id="KW-0862">Zinc</keyword>
<dbReference type="OrthoDB" id="5582182at2759"/>
<dbReference type="Proteomes" id="UP000188320">
    <property type="component" value="Unassembled WGS sequence"/>
</dbReference>
<evidence type="ECO:0000256" key="1">
    <source>
        <dbReference type="PROSITE-ProRule" id="PRU00047"/>
    </source>
</evidence>
<dbReference type="Gene3D" id="2.40.70.10">
    <property type="entry name" value="Acid Proteases"/>
    <property type="match status" value="1"/>
</dbReference>
<protein>
    <submittedName>
        <fullName evidence="4">Retrotransposon-derived protein PEG10</fullName>
    </submittedName>
</protein>
<dbReference type="GO" id="GO:0008270">
    <property type="term" value="F:zinc ion binding"/>
    <property type="evidence" value="ECO:0007669"/>
    <property type="project" value="UniProtKB-KW"/>
</dbReference>
<dbReference type="InterPro" id="IPR001878">
    <property type="entry name" value="Znf_CCHC"/>
</dbReference>
<dbReference type="InterPro" id="IPR032567">
    <property type="entry name" value="RTL1-rel"/>
</dbReference>
<feature type="region of interest" description="Disordered" evidence="2">
    <location>
        <begin position="504"/>
        <end position="560"/>
    </location>
</feature>
<dbReference type="InterPro" id="IPR036875">
    <property type="entry name" value="Znf_CCHC_sf"/>
</dbReference>
<dbReference type="Pfam" id="PF08284">
    <property type="entry name" value="RVP_2"/>
    <property type="match status" value="1"/>
</dbReference>
<comment type="caution">
    <text evidence="4">The sequence shown here is derived from an EMBL/GenBank/DDBJ whole genome shotgun (WGS) entry which is preliminary data.</text>
</comment>
<evidence type="ECO:0000259" key="3">
    <source>
        <dbReference type="PROSITE" id="PS50158"/>
    </source>
</evidence>
<feature type="compositionally biased region" description="Pro residues" evidence="2">
    <location>
        <begin position="589"/>
        <end position="600"/>
    </location>
</feature>
<gene>
    <name evidence="4" type="ORF">AX774_g5641</name>
</gene>
<dbReference type="PANTHER" id="PTHR15503:SF22">
    <property type="entry name" value="TRANSPOSON TY3-I GAG POLYPROTEIN"/>
    <property type="match status" value="1"/>
</dbReference>
<name>A0A1R1PJ30_ZANCU</name>
<keyword evidence="5" id="KW-1185">Reference proteome</keyword>
<dbReference type="SMART" id="SM00343">
    <property type="entry name" value="ZnF_C2HC"/>
    <property type="match status" value="1"/>
</dbReference>
<feature type="domain" description="CCHC-type" evidence="3">
    <location>
        <begin position="286"/>
        <end position="300"/>
    </location>
</feature>
<dbReference type="AlphaFoldDB" id="A0A1R1PJ30"/>
<dbReference type="Gene3D" id="4.10.60.10">
    <property type="entry name" value="Zinc finger, CCHC-type"/>
    <property type="match status" value="1"/>
</dbReference>
<feature type="compositionally biased region" description="Polar residues" evidence="2">
    <location>
        <begin position="517"/>
        <end position="526"/>
    </location>
</feature>
<dbReference type="EMBL" id="LSSK01001039">
    <property type="protein sequence ID" value="OMH80913.1"/>
    <property type="molecule type" value="Genomic_DNA"/>
</dbReference>
<sequence length="735" mass="83345">MSQPTSSKNITNGTKSPPANTTKQPMINYNQIKVPDIDKFNGDPRKFHDFLSAIENQFWARPDMFETDHVKIWFISSHLSETASKWFDILRAKGSIETKEYKEFLALFKKCFSDPGRTTRALHQLNQCRQGRRSAFEYAVEIRSLVQIYGFDEFAAINAFRIGLSPRLNHHLLDYESPGTLEEIITHVVKMENTIQANLSYADSSREYSSSRQYRQFAPPPMFPYQYQSQQRFYQPPPEPRQTSFSTPPPVPLLAPEMMDVDAVVSKPRGPLTPEERNRRITNRLCMYCGQPGHIIRNCPLRTPRQTVNTLISEDHITGDLKGLTQHIVLNKIHTVAALIDSGASENFISSDAVQKYHLMPFTLTSPIPVETINGNPLLPNGINQYVDSVTLEIANDHAEKIDLYVIPATHADIILGLPWLQRHAPNINWKSLNITFSSPYCRRKCLPTEKIDSVLTPKNTQTLRNIVNQFSDFLKPAQTNPEIDSDEEMYSANEDLNALSDAEMDTDSEISESDTHMNLDSVSDYSDSDHEMEVIKISPPDTPKPTPTRTTDPFADLQVFNNSNPSPLITKMFGHMNYLLNPTNYSPQTPPKTSEPPAKPYQSSLPTKSLPPPPPIQHLPRTEITTPQTTSQSQSPHPSPPETTPQDTKPSESPSLTKLPTTPEPIPIIYTEYKENKDHPEFRNQLQKLLDRASRYSLKHSKELARIQDNMVCIGNRAVIPDALRLDIVRSRHC</sequence>
<evidence type="ECO:0000256" key="2">
    <source>
        <dbReference type="SAM" id="MobiDB-lite"/>
    </source>
</evidence>
<evidence type="ECO:0000313" key="4">
    <source>
        <dbReference type="EMBL" id="OMH80913.1"/>
    </source>
</evidence>
<dbReference type="CDD" id="cd00303">
    <property type="entry name" value="retropepsin_like"/>
    <property type="match status" value="1"/>
</dbReference>
<feature type="compositionally biased region" description="Low complexity" evidence="2">
    <location>
        <begin position="626"/>
        <end position="637"/>
    </location>
</feature>
<dbReference type="GO" id="GO:0003676">
    <property type="term" value="F:nucleic acid binding"/>
    <property type="evidence" value="ECO:0007669"/>
    <property type="project" value="InterPro"/>
</dbReference>
<keyword evidence="1" id="KW-0863">Zinc-finger</keyword>
<reference evidence="5" key="1">
    <citation type="submission" date="2017-01" db="EMBL/GenBank/DDBJ databases">
        <authorList>
            <person name="Wang Y."/>
            <person name="White M."/>
            <person name="Kvist S."/>
            <person name="Moncalvo J.-M."/>
        </authorList>
    </citation>
    <scope>NUCLEOTIDE SEQUENCE [LARGE SCALE GENOMIC DNA]</scope>
    <source>
        <strain evidence="5">COL-18-3</strain>
    </source>
</reference>
<dbReference type="SUPFAM" id="SSF50630">
    <property type="entry name" value="Acid proteases"/>
    <property type="match status" value="1"/>
</dbReference>
<dbReference type="Pfam" id="PF00098">
    <property type="entry name" value="zf-CCHC"/>
    <property type="match status" value="1"/>
</dbReference>
<accession>A0A1R1PJ30</accession>
<keyword evidence="1" id="KW-0479">Metal-binding</keyword>
<dbReference type="InterPro" id="IPR021109">
    <property type="entry name" value="Peptidase_aspartic_dom_sf"/>
</dbReference>
<organism evidence="4 5">
    <name type="scientific">Zancudomyces culisetae</name>
    <name type="common">Gut fungus</name>
    <name type="synonym">Smittium culisetae</name>
    <dbReference type="NCBI Taxonomy" id="1213189"/>
    <lineage>
        <taxon>Eukaryota</taxon>
        <taxon>Fungi</taxon>
        <taxon>Fungi incertae sedis</taxon>
        <taxon>Zoopagomycota</taxon>
        <taxon>Kickxellomycotina</taxon>
        <taxon>Harpellomycetes</taxon>
        <taxon>Harpellales</taxon>
        <taxon>Legeriomycetaceae</taxon>
        <taxon>Zancudomyces</taxon>
    </lineage>
</organism>
<dbReference type="SUPFAM" id="SSF57756">
    <property type="entry name" value="Retrovirus zinc finger-like domains"/>
    <property type="match status" value="1"/>
</dbReference>
<feature type="compositionally biased region" description="Acidic residues" evidence="2">
    <location>
        <begin position="504"/>
        <end position="513"/>
    </location>
</feature>
<evidence type="ECO:0000313" key="5">
    <source>
        <dbReference type="Proteomes" id="UP000188320"/>
    </source>
</evidence>
<proteinExistence type="predicted"/>
<dbReference type="PANTHER" id="PTHR15503">
    <property type="entry name" value="LDOC1 RELATED"/>
    <property type="match status" value="1"/>
</dbReference>
<dbReference type="Pfam" id="PF03732">
    <property type="entry name" value="Retrotrans_gag"/>
    <property type="match status" value="1"/>
</dbReference>
<feature type="region of interest" description="Disordered" evidence="2">
    <location>
        <begin position="584"/>
        <end position="665"/>
    </location>
</feature>